<dbReference type="AlphaFoldDB" id="K2MU69"/>
<dbReference type="Pfam" id="PF00400">
    <property type="entry name" value="WD40"/>
    <property type="match status" value="4"/>
</dbReference>
<dbReference type="Proteomes" id="UP000007350">
    <property type="component" value="Unassembled WGS sequence"/>
</dbReference>
<evidence type="ECO:0000256" key="2">
    <source>
        <dbReference type="ARBA" id="ARBA00022574"/>
    </source>
</evidence>
<feature type="repeat" description="WD" evidence="5">
    <location>
        <begin position="291"/>
        <end position="332"/>
    </location>
</feature>
<evidence type="ECO:0000313" key="7">
    <source>
        <dbReference type="EMBL" id="EKF38818.1"/>
    </source>
</evidence>
<dbReference type="PANTHER" id="PTHR19848">
    <property type="entry name" value="WD40 REPEAT PROTEIN"/>
    <property type="match status" value="1"/>
</dbReference>
<evidence type="ECO:0000256" key="1">
    <source>
        <dbReference type="ARBA" id="ARBA00004123"/>
    </source>
</evidence>
<proteinExistence type="predicted"/>
<dbReference type="SUPFAM" id="SSF50978">
    <property type="entry name" value="WD40 repeat-like"/>
    <property type="match status" value="1"/>
</dbReference>
<dbReference type="InterPro" id="IPR001680">
    <property type="entry name" value="WD40_rpt"/>
</dbReference>
<evidence type="ECO:0000259" key="6">
    <source>
        <dbReference type="PROSITE" id="PS50918"/>
    </source>
</evidence>
<dbReference type="GO" id="GO:0005730">
    <property type="term" value="C:nucleolus"/>
    <property type="evidence" value="ECO:0007669"/>
    <property type="project" value="TreeGrafter"/>
</dbReference>
<evidence type="ECO:0000256" key="5">
    <source>
        <dbReference type="PROSITE-ProRule" id="PRU00221"/>
    </source>
</evidence>
<dbReference type="PROSITE" id="PS50294">
    <property type="entry name" value="WD_REPEATS_REGION"/>
    <property type="match status" value="3"/>
</dbReference>
<evidence type="ECO:0000256" key="3">
    <source>
        <dbReference type="ARBA" id="ARBA00022737"/>
    </source>
</evidence>
<dbReference type="InterPro" id="IPR015943">
    <property type="entry name" value="WD40/YVTN_repeat-like_dom_sf"/>
</dbReference>
<comment type="subcellular location">
    <subcellularLocation>
        <location evidence="1">Nucleus</location>
    </subcellularLocation>
</comment>
<dbReference type="InterPro" id="IPR036322">
    <property type="entry name" value="WD40_repeat_dom_sf"/>
</dbReference>
<keyword evidence="4" id="KW-0539">Nucleus</keyword>
<dbReference type="Gene3D" id="3.30.720.50">
    <property type="match status" value="1"/>
</dbReference>
<feature type="repeat" description="WD" evidence="5">
    <location>
        <begin position="378"/>
        <end position="412"/>
    </location>
</feature>
<comment type="caution">
    <text evidence="7">The sequence shown here is derived from an EMBL/GenBank/DDBJ whole genome shotgun (WGS) entry which is preliminary data.</text>
</comment>
<evidence type="ECO:0000256" key="4">
    <source>
        <dbReference type="ARBA" id="ARBA00023242"/>
    </source>
</evidence>
<dbReference type="PROSITE" id="PS50082">
    <property type="entry name" value="WD_REPEATS_2"/>
    <property type="match status" value="3"/>
</dbReference>
<dbReference type="SUPFAM" id="SSF117839">
    <property type="entry name" value="WWE domain"/>
    <property type="match status" value="1"/>
</dbReference>
<keyword evidence="8" id="KW-1185">Reference proteome</keyword>
<dbReference type="SMART" id="SM00320">
    <property type="entry name" value="WD40"/>
    <property type="match status" value="7"/>
</dbReference>
<keyword evidence="3" id="KW-0677">Repeat</keyword>
<dbReference type="PANTHER" id="PTHR19848:SF0">
    <property type="entry name" value="NOTCHLESS PROTEIN HOMOLOG 1"/>
    <property type="match status" value="1"/>
</dbReference>
<sequence length="502" mass="55853">MGSGSSTSIGGRNVTLKVKNKSEPRKLKVTEYTNRPLPTRIGRPVFASRMLAELPPPPMAEDDGQYAWFVENLDRPGEWEAYTSDVSERLDAAWRSGQRECLILSKKKRICTVDLNAMVQLAAGSGTRSRRVKRAEVEKCEDATVREKRHFAPDPFLEEALDDAEKGEDMIANENGENGENGCHAEESITGEADNTDASRLPCLLRSVAAHSTTPYTLAFSNDGRTLLTGTLEQLLHWDVETAVVLTAFDVKSSTVLAAAYSSDGSRVVCGGSSKIAWLFDTNSPDAQMAFAGHTSKLYGVDFLAGEERLATISMDKTLRCWDVRTSICLQSDECHTAPIFTLATSKRCDWLAISGGDDNVVCSHDFRVGRSSVTARFYGHRKTIWTCAFRGDENQFASSGMDKALNIWDLRQPSEPILKVFYHMHPVHFVEYMPHDRGILTCARDWTVRLTDAVTGEPVWRVRAHVGHVFRARYHLGTHIMATGGGDGHVNIWRYDNADKW</sequence>
<gene>
    <name evidence="7" type="ORF">MOQ_000966</name>
</gene>
<dbReference type="CDD" id="cd00200">
    <property type="entry name" value="WD40"/>
    <property type="match status" value="1"/>
</dbReference>
<organism evidence="7 8">
    <name type="scientific">Trypanosoma cruzi marinkellei</name>
    <dbReference type="NCBI Taxonomy" id="85056"/>
    <lineage>
        <taxon>Eukaryota</taxon>
        <taxon>Discoba</taxon>
        <taxon>Euglenozoa</taxon>
        <taxon>Kinetoplastea</taxon>
        <taxon>Metakinetoplastina</taxon>
        <taxon>Trypanosomatida</taxon>
        <taxon>Trypanosomatidae</taxon>
        <taxon>Trypanosoma</taxon>
        <taxon>Schizotrypanum</taxon>
    </lineage>
</organism>
<name>K2MU69_TRYCR</name>
<dbReference type="GO" id="GO:0000027">
    <property type="term" value="P:ribosomal large subunit assembly"/>
    <property type="evidence" value="ECO:0007669"/>
    <property type="project" value="TreeGrafter"/>
</dbReference>
<dbReference type="EMBL" id="AHKC01004959">
    <property type="protein sequence ID" value="EKF38818.1"/>
    <property type="molecule type" value="Genomic_DNA"/>
</dbReference>
<dbReference type="OrthoDB" id="674604at2759"/>
<accession>K2MU69</accession>
<protein>
    <recommendedName>
        <fullName evidence="6">WWE domain-containing protein</fullName>
    </recommendedName>
</protein>
<evidence type="ECO:0000313" key="8">
    <source>
        <dbReference type="Proteomes" id="UP000007350"/>
    </source>
</evidence>
<dbReference type="Gene3D" id="2.130.10.10">
    <property type="entry name" value="YVTN repeat-like/Quinoprotein amine dehydrogenase"/>
    <property type="match status" value="2"/>
</dbReference>
<dbReference type="InterPro" id="IPR037197">
    <property type="entry name" value="WWE_dom_sf"/>
</dbReference>
<feature type="repeat" description="WD" evidence="5">
    <location>
        <begin position="463"/>
        <end position="502"/>
    </location>
</feature>
<dbReference type="PROSITE" id="PS50918">
    <property type="entry name" value="WWE"/>
    <property type="match status" value="1"/>
</dbReference>
<dbReference type="Pfam" id="PF02825">
    <property type="entry name" value="WWE"/>
    <property type="match status" value="1"/>
</dbReference>
<feature type="domain" description="WWE" evidence="6">
    <location>
        <begin position="53"/>
        <end position="134"/>
    </location>
</feature>
<keyword evidence="2 5" id="KW-0853">WD repeat</keyword>
<dbReference type="InterPro" id="IPR004170">
    <property type="entry name" value="WWE_dom"/>
</dbReference>
<reference evidence="7 8" key="1">
    <citation type="journal article" date="2012" name="BMC Genomics">
        <title>Comparative genomic analysis of human infective Trypanosoma cruzi lineages with the bat-restricted subspecies T. cruzi marinkellei.</title>
        <authorList>
            <person name="Franzen O."/>
            <person name="Talavera-Lopez C."/>
            <person name="Ochaya S."/>
            <person name="Butler C.E."/>
            <person name="Messenger L.A."/>
            <person name="Lewis M.D."/>
            <person name="Llewellyn M.S."/>
            <person name="Marinkelle C.J."/>
            <person name="Tyler K.M."/>
            <person name="Miles M.A."/>
            <person name="Andersson B."/>
        </authorList>
    </citation>
    <scope>NUCLEOTIDE SEQUENCE [LARGE SCALE GENOMIC DNA]</scope>
    <source>
        <strain evidence="7 8">B7</strain>
    </source>
</reference>